<sequence length="107" mass="11912">MKFYREIDPTPASQRVLANECGFFSDELRLQMTEPMAVELAISSQILEIFVISSSNFLNLISSPAEEERKQDSEELGKADSEEGPVINGLPLLQTEFHEVEMGGASF</sequence>
<reference evidence="2" key="1">
    <citation type="journal article" date="2023" name="Plant J.">
        <title>The genome of the king protea, Protea cynaroides.</title>
        <authorList>
            <person name="Chang J."/>
            <person name="Duong T.A."/>
            <person name="Schoeman C."/>
            <person name="Ma X."/>
            <person name="Roodt D."/>
            <person name="Barker N."/>
            <person name="Li Z."/>
            <person name="Van de Peer Y."/>
            <person name="Mizrachi E."/>
        </authorList>
    </citation>
    <scope>NUCLEOTIDE SEQUENCE</scope>
    <source>
        <tissue evidence="2">Young leaves</tissue>
    </source>
</reference>
<gene>
    <name evidence="2" type="ORF">NE237_025964</name>
</gene>
<comment type="caution">
    <text evidence="2">The sequence shown here is derived from an EMBL/GenBank/DDBJ whole genome shotgun (WGS) entry which is preliminary data.</text>
</comment>
<name>A0A9Q0H5U0_9MAGN</name>
<feature type="compositionally biased region" description="Basic and acidic residues" evidence="1">
    <location>
        <begin position="66"/>
        <end position="81"/>
    </location>
</feature>
<proteinExistence type="predicted"/>
<feature type="region of interest" description="Disordered" evidence="1">
    <location>
        <begin position="65"/>
        <end position="87"/>
    </location>
</feature>
<organism evidence="2 3">
    <name type="scientific">Protea cynaroides</name>
    <dbReference type="NCBI Taxonomy" id="273540"/>
    <lineage>
        <taxon>Eukaryota</taxon>
        <taxon>Viridiplantae</taxon>
        <taxon>Streptophyta</taxon>
        <taxon>Embryophyta</taxon>
        <taxon>Tracheophyta</taxon>
        <taxon>Spermatophyta</taxon>
        <taxon>Magnoliopsida</taxon>
        <taxon>Proteales</taxon>
        <taxon>Proteaceae</taxon>
        <taxon>Protea</taxon>
    </lineage>
</organism>
<keyword evidence="3" id="KW-1185">Reference proteome</keyword>
<dbReference type="Proteomes" id="UP001141806">
    <property type="component" value="Unassembled WGS sequence"/>
</dbReference>
<evidence type="ECO:0000256" key="1">
    <source>
        <dbReference type="SAM" id="MobiDB-lite"/>
    </source>
</evidence>
<accession>A0A9Q0H5U0</accession>
<evidence type="ECO:0000313" key="2">
    <source>
        <dbReference type="EMBL" id="KAJ4958853.1"/>
    </source>
</evidence>
<protein>
    <submittedName>
        <fullName evidence="2">Uncharacterized protein</fullName>
    </submittedName>
</protein>
<dbReference type="EMBL" id="JAMYWD010000010">
    <property type="protein sequence ID" value="KAJ4958853.1"/>
    <property type="molecule type" value="Genomic_DNA"/>
</dbReference>
<evidence type="ECO:0000313" key="3">
    <source>
        <dbReference type="Proteomes" id="UP001141806"/>
    </source>
</evidence>
<dbReference type="AlphaFoldDB" id="A0A9Q0H5U0"/>